<gene>
    <name evidence="1" type="ORF">E5329_01275</name>
</gene>
<reference evidence="1" key="1">
    <citation type="submission" date="2019-04" db="EMBL/GenBank/DDBJ databases">
        <title>Microbes associate with the intestines of laboratory mice.</title>
        <authorList>
            <person name="Navarre W."/>
            <person name="Wong E."/>
            <person name="Huang K."/>
            <person name="Tropini C."/>
            <person name="Ng K."/>
            <person name="Yu B."/>
        </authorList>
    </citation>
    <scope>NUCLEOTIDE SEQUENCE</scope>
    <source>
        <strain evidence="1">NM01_1-7b</strain>
    </source>
</reference>
<keyword evidence="2" id="KW-1185">Reference proteome</keyword>
<evidence type="ECO:0000313" key="1">
    <source>
        <dbReference type="EMBL" id="TGY98183.1"/>
    </source>
</evidence>
<organism evidence="1 2">
    <name type="scientific">Petralouisia muris</name>
    <dbReference type="NCBI Taxonomy" id="3032872"/>
    <lineage>
        <taxon>Bacteria</taxon>
        <taxon>Bacillati</taxon>
        <taxon>Bacillota</taxon>
        <taxon>Clostridia</taxon>
        <taxon>Lachnospirales</taxon>
        <taxon>Lachnospiraceae</taxon>
        <taxon>Petralouisia</taxon>
    </lineage>
</organism>
<dbReference type="EMBL" id="SRYA01000002">
    <property type="protein sequence ID" value="TGY98183.1"/>
    <property type="molecule type" value="Genomic_DNA"/>
</dbReference>
<accession>A0AC61S1A2</accession>
<protein>
    <submittedName>
        <fullName evidence="1">M15 family peptidase</fullName>
    </submittedName>
</protein>
<proteinExistence type="predicted"/>
<sequence length="209" mass="23823">MPAGEVLDTSAFSEDILDSLFFSEEISEEIRQRIWGNSYQENNYVSLSDLRYLRVLHVGFDGETHIGELMVNQSIAEDILEIMSELYRQKYPIEKMLLIDEYGADDESSMSDNNTSAFNYREIAGSSKLSRHALGLAIDINPRYNPYVKHTGDGGLLVSPANGGEYADRNQEFSYKITEGDLCLQLFSEHGFAWGGYWNSVKDYQHFEK</sequence>
<evidence type="ECO:0000313" key="2">
    <source>
        <dbReference type="Proteomes" id="UP000304953"/>
    </source>
</evidence>
<dbReference type="Proteomes" id="UP000304953">
    <property type="component" value="Unassembled WGS sequence"/>
</dbReference>
<comment type="caution">
    <text evidence="1">The sequence shown here is derived from an EMBL/GenBank/DDBJ whole genome shotgun (WGS) entry which is preliminary data.</text>
</comment>
<name>A0AC61S1A2_9FIRM</name>